<keyword evidence="10 13" id="KW-0411">Iron-sulfur</keyword>
<dbReference type="InterPro" id="IPR033941">
    <property type="entry name" value="IPMI_cat"/>
</dbReference>
<feature type="domain" description="Aconitase/3-isopropylmalate dehydratase large subunit alpha/beta/alpha" evidence="14">
    <location>
        <begin position="17"/>
        <end position="467"/>
    </location>
</feature>
<dbReference type="InterPro" id="IPR004430">
    <property type="entry name" value="3-IsopropMal_deHydase_lsu"/>
</dbReference>
<protein>
    <recommendedName>
        <fullName evidence="13">3-isopropylmalate dehydratase large subunit</fullName>
        <ecNumber evidence="13">4.2.1.33</ecNumber>
    </recommendedName>
    <alternativeName>
        <fullName evidence="13">Alpha-IPM isomerase</fullName>
        <shortName evidence="13">IPMI</shortName>
    </alternativeName>
    <alternativeName>
        <fullName evidence="13">Isopropylmalate isomerase</fullName>
    </alternativeName>
</protein>
<feature type="binding site" evidence="13">
    <location>
        <position position="420"/>
    </location>
    <ligand>
        <name>[4Fe-4S] cluster</name>
        <dbReference type="ChEBI" id="CHEBI:49883"/>
    </ligand>
</feature>
<evidence type="ECO:0000256" key="10">
    <source>
        <dbReference type="ARBA" id="ARBA00023014"/>
    </source>
</evidence>
<organism evidence="15 16">
    <name type="scientific">Ramlibacter monticola</name>
    <dbReference type="NCBI Taxonomy" id="1926872"/>
    <lineage>
        <taxon>Bacteria</taxon>
        <taxon>Pseudomonadati</taxon>
        <taxon>Pseudomonadota</taxon>
        <taxon>Betaproteobacteria</taxon>
        <taxon>Burkholderiales</taxon>
        <taxon>Comamonadaceae</taxon>
        <taxon>Ramlibacter</taxon>
    </lineage>
</organism>
<keyword evidence="5 13" id="KW-0432">Leucine biosynthesis</keyword>
<dbReference type="Gene3D" id="3.30.499.10">
    <property type="entry name" value="Aconitase, domain 3"/>
    <property type="match status" value="2"/>
</dbReference>
<dbReference type="Proteomes" id="UP000599109">
    <property type="component" value="Unassembled WGS sequence"/>
</dbReference>
<reference evidence="15 16" key="1">
    <citation type="journal article" date="2017" name="Int. J. Syst. Evol. Microbiol.">
        <title>Ramlibacter monticola sp. nov., isolated from forest soil.</title>
        <authorList>
            <person name="Chaudhary D.K."/>
            <person name="Kim J."/>
        </authorList>
    </citation>
    <scope>NUCLEOTIDE SEQUENCE [LARGE SCALE GENOMIC DNA]</scope>
    <source>
        <strain evidence="15 16">KACC 19175</strain>
    </source>
</reference>
<evidence type="ECO:0000256" key="1">
    <source>
        <dbReference type="ARBA" id="ARBA00000491"/>
    </source>
</evidence>
<dbReference type="AlphaFoldDB" id="A0A936YZF3"/>
<accession>A0A936YZF3</accession>
<evidence type="ECO:0000256" key="11">
    <source>
        <dbReference type="ARBA" id="ARBA00023239"/>
    </source>
</evidence>
<comment type="similarity">
    <text evidence="13">Belongs to the aconitase/IPM isomerase family. LeuC type 1 subfamily.</text>
</comment>
<comment type="caution">
    <text evidence="15">The sequence shown here is derived from an EMBL/GenBank/DDBJ whole genome shotgun (WGS) entry which is preliminary data.</text>
</comment>
<dbReference type="SUPFAM" id="SSF53732">
    <property type="entry name" value="Aconitase iron-sulfur domain"/>
    <property type="match status" value="1"/>
</dbReference>
<dbReference type="PROSITE" id="PS00450">
    <property type="entry name" value="ACONITASE_1"/>
    <property type="match status" value="1"/>
</dbReference>
<evidence type="ECO:0000256" key="8">
    <source>
        <dbReference type="ARBA" id="ARBA00022723"/>
    </source>
</evidence>
<dbReference type="GO" id="GO:0051539">
    <property type="term" value="F:4 iron, 4 sulfur cluster binding"/>
    <property type="evidence" value="ECO:0007669"/>
    <property type="project" value="UniProtKB-KW"/>
</dbReference>
<evidence type="ECO:0000259" key="14">
    <source>
        <dbReference type="Pfam" id="PF00330"/>
    </source>
</evidence>
<proteinExistence type="inferred from homology"/>
<comment type="pathway">
    <text evidence="3 13">Amino-acid biosynthesis; L-leucine biosynthesis; L-leucine from 3-methyl-2-oxobutanoate: step 2/4.</text>
</comment>
<dbReference type="GO" id="GO:0003861">
    <property type="term" value="F:3-isopropylmalate dehydratase activity"/>
    <property type="evidence" value="ECO:0007669"/>
    <property type="project" value="UniProtKB-UniRule"/>
</dbReference>
<evidence type="ECO:0000256" key="2">
    <source>
        <dbReference type="ARBA" id="ARBA00002695"/>
    </source>
</evidence>
<evidence type="ECO:0000256" key="6">
    <source>
        <dbReference type="ARBA" id="ARBA00022485"/>
    </source>
</evidence>
<sequence length="475" mass="51029">MGIRETLRLVNPRTLFEKVWDEHVVAQLAPGIALLHVDRHLLHDLGGGDAIAAVLRSGHKVRNPELTFATPDHVVETRPGRTGGIAPWADELIARLREQTAKTGVRLYDLGDEGQGIVHVVAPELGLSLPGLTMVCGDSHTCTNGAFGALAFGIGASEVQHVLATQTLPQRRPKTMRAHFEGRLPPGVGAKDMILALVGRIGTAGGTGHALEYTGEAVRALDMEGRMTLCNLAIECGAKVGMVAPDETTFAWLKGRRHVPRGEAWQEAEAYWRTLPSDPDARFDAEVLIDCTQLAPHITWGTSPEQVVRIDQRVPVPAQAPDDVHRQSWSEALAYMGLEPGQAIAGTRIDRVFIGSCTNARLPDLRRAARVVKGRRVASHVEAWVVPGSERVKREAEAEGLHEVFLAAGLQWREPGCSLCVGANGELVAPGQRCVSTSNRNFVGRQGPGARTHLASPEMAAAAAIAGAIVDVRSF</sequence>
<dbReference type="PANTHER" id="PTHR43822">
    <property type="entry name" value="HOMOACONITASE, MITOCHONDRIAL-RELATED"/>
    <property type="match status" value="1"/>
</dbReference>
<evidence type="ECO:0000313" key="15">
    <source>
        <dbReference type="EMBL" id="MBL0392285.1"/>
    </source>
</evidence>
<keyword evidence="7 13" id="KW-0028">Amino-acid biosynthesis</keyword>
<dbReference type="CDD" id="cd01583">
    <property type="entry name" value="IPMI"/>
    <property type="match status" value="1"/>
</dbReference>
<dbReference type="NCBIfam" id="TIGR00170">
    <property type="entry name" value="leuC"/>
    <property type="match status" value="1"/>
</dbReference>
<dbReference type="InterPro" id="IPR036008">
    <property type="entry name" value="Aconitase_4Fe-4S_dom"/>
</dbReference>
<evidence type="ECO:0000256" key="5">
    <source>
        <dbReference type="ARBA" id="ARBA00022430"/>
    </source>
</evidence>
<feature type="binding site" evidence="13">
    <location>
        <position position="357"/>
    </location>
    <ligand>
        <name>[4Fe-4S] cluster</name>
        <dbReference type="ChEBI" id="CHEBI:49883"/>
    </ligand>
</feature>
<keyword evidence="11 13" id="KW-0456">Lyase</keyword>
<dbReference type="PANTHER" id="PTHR43822:SF9">
    <property type="entry name" value="3-ISOPROPYLMALATE DEHYDRATASE"/>
    <property type="match status" value="1"/>
</dbReference>
<keyword evidence="8 13" id="KW-0479">Metal-binding</keyword>
<evidence type="ECO:0000313" key="16">
    <source>
        <dbReference type="Proteomes" id="UP000599109"/>
    </source>
</evidence>
<dbReference type="PROSITE" id="PS01244">
    <property type="entry name" value="ACONITASE_2"/>
    <property type="match status" value="1"/>
</dbReference>
<dbReference type="NCBIfam" id="NF009116">
    <property type="entry name" value="PRK12466.1"/>
    <property type="match status" value="1"/>
</dbReference>
<dbReference type="InterPro" id="IPR001030">
    <property type="entry name" value="Acoase/IPM_deHydtase_lsu_aba"/>
</dbReference>
<comment type="catalytic activity">
    <reaction evidence="1 13">
        <text>(2R,3S)-3-isopropylmalate = (2S)-2-isopropylmalate</text>
        <dbReference type="Rhea" id="RHEA:32287"/>
        <dbReference type="ChEBI" id="CHEBI:1178"/>
        <dbReference type="ChEBI" id="CHEBI:35121"/>
        <dbReference type="EC" id="4.2.1.33"/>
    </reaction>
</comment>
<dbReference type="PRINTS" id="PR00415">
    <property type="entry name" value="ACONITASE"/>
</dbReference>
<dbReference type="InterPro" id="IPR050067">
    <property type="entry name" value="IPM_dehydratase_rel_enz"/>
</dbReference>
<gene>
    <name evidence="13 15" type="primary">leuC</name>
    <name evidence="15" type="ORF">JJ685_14190</name>
</gene>
<dbReference type="EC" id="4.2.1.33" evidence="13"/>
<evidence type="ECO:0000256" key="12">
    <source>
        <dbReference type="ARBA" id="ARBA00023304"/>
    </source>
</evidence>
<dbReference type="InterPro" id="IPR018136">
    <property type="entry name" value="Aconitase_4Fe-4S_BS"/>
</dbReference>
<name>A0A936YZF3_9BURK</name>
<keyword evidence="9 13" id="KW-0408">Iron</keyword>
<dbReference type="GO" id="GO:0046872">
    <property type="term" value="F:metal ion binding"/>
    <property type="evidence" value="ECO:0007669"/>
    <property type="project" value="UniProtKB-KW"/>
</dbReference>
<dbReference type="NCBIfam" id="NF004016">
    <property type="entry name" value="PRK05478.1"/>
    <property type="match status" value="1"/>
</dbReference>
<dbReference type="GO" id="GO:0009098">
    <property type="term" value="P:L-leucine biosynthetic process"/>
    <property type="evidence" value="ECO:0007669"/>
    <property type="project" value="UniProtKB-UniRule"/>
</dbReference>
<comment type="function">
    <text evidence="2 13">Catalyzes the isomerization between 2-isopropylmalate and 3-isopropylmalate, via the formation of 2-isopropylmaleate.</text>
</comment>
<dbReference type="HAMAP" id="MF_01026">
    <property type="entry name" value="LeuC_type1"/>
    <property type="match status" value="1"/>
</dbReference>
<evidence type="ECO:0000256" key="3">
    <source>
        <dbReference type="ARBA" id="ARBA00004729"/>
    </source>
</evidence>
<feature type="binding site" evidence="13">
    <location>
        <position position="417"/>
    </location>
    <ligand>
        <name>[4Fe-4S] cluster</name>
        <dbReference type="ChEBI" id="CHEBI:49883"/>
    </ligand>
</feature>
<evidence type="ECO:0000256" key="7">
    <source>
        <dbReference type="ARBA" id="ARBA00022605"/>
    </source>
</evidence>
<keyword evidence="6 13" id="KW-0004">4Fe-4S</keyword>
<dbReference type="Pfam" id="PF00330">
    <property type="entry name" value="Aconitase"/>
    <property type="match status" value="1"/>
</dbReference>
<dbReference type="EMBL" id="JAEQNE010000003">
    <property type="protein sequence ID" value="MBL0392285.1"/>
    <property type="molecule type" value="Genomic_DNA"/>
</dbReference>
<keyword evidence="16" id="KW-1185">Reference proteome</keyword>
<dbReference type="InterPro" id="IPR015931">
    <property type="entry name" value="Acnase/IPM_dHydase_lsu_aba_1/3"/>
</dbReference>
<evidence type="ECO:0000256" key="9">
    <source>
        <dbReference type="ARBA" id="ARBA00023004"/>
    </source>
</evidence>
<comment type="subunit">
    <text evidence="4 13">Heterodimer of LeuC and LeuD.</text>
</comment>
<evidence type="ECO:0000256" key="4">
    <source>
        <dbReference type="ARBA" id="ARBA00011271"/>
    </source>
</evidence>
<keyword evidence="12 13" id="KW-0100">Branched-chain amino acid biosynthesis</keyword>
<evidence type="ECO:0000256" key="13">
    <source>
        <dbReference type="HAMAP-Rule" id="MF_01026"/>
    </source>
</evidence>
<comment type="cofactor">
    <cofactor evidence="13">
        <name>[4Fe-4S] cluster</name>
        <dbReference type="ChEBI" id="CHEBI:49883"/>
    </cofactor>
    <text evidence="13">Binds 1 [4Fe-4S] cluster per subunit.</text>
</comment>